<dbReference type="Proteomes" id="UP000647339">
    <property type="component" value="Unassembled WGS sequence"/>
</dbReference>
<dbReference type="InterPro" id="IPR036583">
    <property type="entry name" value="23S_rRNA_IVS_sf"/>
</dbReference>
<reference evidence="2" key="1">
    <citation type="journal article" date="2019" name="Int. J. Syst. Evol. Microbiol.">
        <title>The Global Catalogue of Microorganisms (GCM) 10K type strain sequencing project: providing services to taxonomists for standard genome sequencing and annotation.</title>
        <authorList>
            <consortium name="The Broad Institute Genomics Platform"/>
            <consortium name="The Broad Institute Genome Sequencing Center for Infectious Disease"/>
            <person name="Wu L."/>
            <person name="Ma J."/>
        </authorList>
    </citation>
    <scope>NUCLEOTIDE SEQUENCE [LARGE SCALE GENOMIC DNA]</scope>
    <source>
        <strain evidence="2">CGMCC 1.15407</strain>
    </source>
</reference>
<dbReference type="EMBL" id="BMIU01000039">
    <property type="protein sequence ID" value="GGF51427.1"/>
    <property type="molecule type" value="Genomic_DNA"/>
</dbReference>
<dbReference type="SUPFAM" id="SSF158446">
    <property type="entry name" value="IVS-encoded protein-like"/>
    <property type="match status" value="1"/>
</dbReference>
<sequence length="117" mass="13599">MAKENVILEKTFAFSERILDIYFELKNKNHYRLAEQIVGAGTSIGANVEEAQAAHSRKDFVSKMVIAAREARETKYWLRLFNRDELLKDHKHLPFLYSEIDQIISILNSIIKSSRES</sequence>
<evidence type="ECO:0000313" key="2">
    <source>
        <dbReference type="Proteomes" id="UP000647339"/>
    </source>
</evidence>
<dbReference type="PANTHER" id="PTHR38471">
    <property type="entry name" value="FOUR HELIX BUNDLE PROTEIN"/>
    <property type="match status" value="1"/>
</dbReference>
<dbReference type="PIRSF" id="PIRSF035652">
    <property type="entry name" value="CHP02436"/>
    <property type="match status" value="1"/>
</dbReference>
<organism evidence="1 2">
    <name type="scientific">Echinicola rosea</name>
    <dbReference type="NCBI Taxonomy" id="1807691"/>
    <lineage>
        <taxon>Bacteria</taxon>
        <taxon>Pseudomonadati</taxon>
        <taxon>Bacteroidota</taxon>
        <taxon>Cytophagia</taxon>
        <taxon>Cytophagales</taxon>
        <taxon>Cyclobacteriaceae</taxon>
        <taxon>Echinicola</taxon>
    </lineage>
</organism>
<dbReference type="RefSeq" id="WP_137404624.1">
    <property type="nucleotide sequence ID" value="NZ_BMIU01000039.1"/>
</dbReference>
<dbReference type="NCBIfam" id="TIGR02436">
    <property type="entry name" value="four helix bundle protein"/>
    <property type="match status" value="1"/>
</dbReference>
<accession>A0ABQ1VBC0</accession>
<dbReference type="Gene3D" id="1.20.1440.60">
    <property type="entry name" value="23S rRNA-intervening sequence"/>
    <property type="match status" value="1"/>
</dbReference>
<dbReference type="PANTHER" id="PTHR38471:SF2">
    <property type="entry name" value="FOUR HELIX BUNDLE PROTEIN"/>
    <property type="match status" value="1"/>
</dbReference>
<comment type="caution">
    <text evidence="1">The sequence shown here is derived from an EMBL/GenBank/DDBJ whole genome shotgun (WGS) entry which is preliminary data.</text>
</comment>
<proteinExistence type="predicted"/>
<evidence type="ECO:0000313" key="1">
    <source>
        <dbReference type="EMBL" id="GGF51427.1"/>
    </source>
</evidence>
<gene>
    <name evidence="1" type="ORF">GCM10011339_44960</name>
</gene>
<dbReference type="Pfam" id="PF05635">
    <property type="entry name" value="23S_rRNA_IVP"/>
    <property type="match status" value="1"/>
</dbReference>
<keyword evidence="2" id="KW-1185">Reference proteome</keyword>
<evidence type="ECO:0008006" key="3">
    <source>
        <dbReference type="Google" id="ProtNLM"/>
    </source>
</evidence>
<protein>
    <recommendedName>
        <fullName evidence="3">Four helix bundle protein</fullName>
    </recommendedName>
</protein>
<dbReference type="InterPro" id="IPR012657">
    <property type="entry name" value="23S_rRNA-intervening_sequence"/>
</dbReference>
<name>A0ABQ1VBC0_9BACT</name>